<dbReference type="NCBIfam" id="TIGR00711">
    <property type="entry name" value="efflux_EmrB"/>
    <property type="match status" value="1"/>
</dbReference>
<feature type="transmembrane region" description="Helical" evidence="7">
    <location>
        <begin position="15"/>
        <end position="35"/>
    </location>
</feature>
<feature type="domain" description="Major facilitator superfamily (MFS) profile" evidence="8">
    <location>
        <begin position="17"/>
        <end position="463"/>
    </location>
</feature>
<dbReference type="PANTHER" id="PTHR42718">
    <property type="entry name" value="MAJOR FACILITATOR SUPERFAMILY MULTIDRUG TRANSPORTER MFSC"/>
    <property type="match status" value="1"/>
</dbReference>
<keyword evidence="6 7" id="KW-0472">Membrane</keyword>
<dbReference type="InterPro" id="IPR036259">
    <property type="entry name" value="MFS_trans_sf"/>
</dbReference>
<organism evidence="9 10">
    <name type="scientific">Oceanobacillus caeni</name>
    <dbReference type="NCBI Taxonomy" id="405946"/>
    <lineage>
        <taxon>Bacteria</taxon>
        <taxon>Bacillati</taxon>
        <taxon>Bacillota</taxon>
        <taxon>Bacilli</taxon>
        <taxon>Bacillales</taxon>
        <taxon>Bacillaceae</taxon>
        <taxon>Oceanobacillus</taxon>
    </lineage>
</organism>
<feature type="transmembrane region" description="Helical" evidence="7">
    <location>
        <begin position="301"/>
        <end position="323"/>
    </location>
</feature>
<feature type="transmembrane region" description="Helical" evidence="7">
    <location>
        <begin position="140"/>
        <end position="159"/>
    </location>
</feature>
<keyword evidence="2" id="KW-0813">Transport</keyword>
<feature type="transmembrane region" description="Helical" evidence="7">
    <location>
        <begin position="83"/>
        <end position="106"/>
    </location>
</feature>
<protein>
    <submittedName>
        <fullName evidence="9">Multidrug MFS transporter</fullName>
    </submittedName>
</protein>
<proteinExistence type="predicted"/>
<evidence type="ECO:0000256" key="2">
    <source>
        <dbReference type="ARBA" id="ARBA00022448"/>
    </source>
</evidence>
<keyword evidence="4 7" id="KW-0812">Transmembrane</keyword>
<feature type="transmembrane region" description="Helical" evidence="7">
    <location>
        <begin position="407"/>
        <end position="425"/>
    </location>
</feature>
<evidence type="ECO:0000259" key="8">
    <source>
        <dbReference type="PROSITE" id="PS50850"/>
    </source>
</evidence>
<evidence type="ECO:0000256" key="6">
    <source>
        <dbReference type="ARBA" id="ARBA00023136"/>
    </source>
</evidence>
<dbReference type="InterPro" id="IPR011701">
    <property type="entry name" value="MFS"/>
</dbReference>
<feature type="transmembrane region" description="Helical" evidence="7">
    <location>
        <begin position="171"/>
        <end position="191"/>
    </location>
</feature>
<dbReference type="Gene3D" id="1.20.1250.20">
    <property type="entry name" value="MFS general substrate transporter like domains"/>
    <property type="match status" value="1"/>
</dbReference>
<dbReference type="RefSeq" id="WP_047186803.1">
    <property type="nucleotide sequence ID" value="NZ_JAHHXM010000007.1"/>
</dbReference>
<reference evidence="9 10" key="1">
    <citation type="submission" date="2015-07" db="EMBL/GenBank/DDBJ databases">
        <title>High-quality draft genome sequence of Oceanobacillus caeni HM6, a bacillus isolated from a human feces.</title>
        <authorList>
            <person name="Kumar J."/>
            <person name="Verma M.K."/>
            <person name="Pandey R."/>
            <person name="Bhambi M."/>
            <person name="Chauhan N."/>
        </authorList>
    </citation>
    <scope>NUCLEOTIDE SEQUENCE [LARGE SCALE GENOMIC DNA]</scope>
    <source>
        <strain evidence="9 10">HM6</strain>
    </source>
</reference>
<evidence type="ECO:0000313" key="10">
    <source>
        <dbReference type="Proteomes" id="UP000037854"/>
    </source>
</evidence>
<dbReference type="CDD" id="cd17503">
    <property type="entry name" value="MFS_LmrB_MDR_like"/>
    <property type="match status" value="1"/>
</dbReference>
<dbReference type="InterPro" id="IPR004638">
    <property type="entry name" value="EmrB-like"/>
</dbReference>
<feature type="transmembrane region" description="Helical" evidence="7">
    <location>
        <begin position="55"/>
        <end position="76"/>
    </location>
</feature>
<sequence length="472" mass="51140">MPDQSSRGAESINKVPLLIVLISGAFVAILNQTLLGTALPHIMADLHIGENTVQWLQSAFMLVNGIMIPITAFLIGKFSTRTLFLTAMSLFTVGTLLAAIAPTFSILLLGRIFQAAGAGILMPFTQTIMMLIFPIEKRGTVMGMFGLIIAFAPAIGPSLSGYIVENATWRTLFYMILPIAIINIIIAYFILRNITELSNPKVDVLSIILSTFGFGGFLYGFSIAGNAGWGSMQVIISFIVGAIALTWFILRQLRLKEPILEMRVFKYKMFTLTTVLGMVTFMAMIGAAVILPLYMQNMHGFTALESGLALLPGAILQGIMNPITGRIFDKFGARWLLIPGLVLITVTTFMLAFLTDQTTFTYIATVHAFRMLGIAMVMMPATTAGLNVLPMHLIPHGTAVNNTFRQVSGAIGTALPITIMTTAAVPEEGVNGLIHGVNVSFMISGIFAVIGLIIAFFVRDKVKGEKAMIKSR</sequence>
<name>A0ABR5MFP2_9BACI</name>
<dbReference type="PROSITE" id="PS50850">
    <property type="entry name" value="MFS"/>
    <property type="match status" value="1"/>
</dbReference>
<feature type="transmembrane region" description="Helical" evidence="7">
    <location>
        <begin position="203"/>
        <end position="224"/>
    </location>
</feature>
<feature type="transmembrane region" description="Helical" evidence="7">
    <location>
        <begin position="437"/>
        <end position="458"/>
    </location>
</feature>
<dbReference type="Gene3D" id="1.20.1720.10">
    <property type="entry name" value="Multidrug resistance protein D"/>
    <property type="match status" value="1"/>
</dbReference>
<comment type="subcellular location">
    <subcellularLocation>
        <location evidence="1">Cell membrane</location>
        <topology evidence="1">Multi-pass membrane protein</topology>
    </subcellularLocation>
</comment>
<keyword evidence="5 7" id="KW-1133">Transmembrane helix</keyword>
<evidence type="ECO:0000313" key="9">
    <source>
        <dbReference type="EMBL" id="KPH69624.1"/>
    </source>
</evidence>
<dbReference type="Proteomes" id="UP000037854">
    <property type="component" value="Unassembled WGS sequence"/>
</dbReference>
<evidence type="ECO:0000256" key="7">
    <source>
        <dbReference type="SAM" id="Phobius"/>
    </source>
</evidence>
<gene>
    <name evidence="9" type="ORF">AFL42_17020</name>
</gene>
<feature type="transmembrane region" description="Helical" evidence="7">
    <location>
        <begin position="270"/>
        <end position="295"/>
    </location>
</feature>
<evidence type="ECO:0000256" key="5">
    <source>
        <dbReference type="ARBA" id="ARBA00022989"/>
    </source>
</evidence>
<feature type="transmembrane region" description="Helical" evidence="7">
    <location>
        <begin position="360"/>
        <end position="386"/>
    </location>
</feature>
<feature type="transmembrane region" description="Helical" evidence="7">
    <location>
        <begin position="230"/>
        <end position="250"/>
    </location>
</feature>
<dbReference type="Pfam" id="PF07690">
    <property type="entry name" value="MFS_1"/>
    <property type="match status" value="1"/>
</dbReference>
<evidence type="ECO:0000256" key="4">
    <source>
        <dbReference type="ARBA" id="ARBA00022692"/>
    </source>
</evidence>
<evidence type="ECO:0000256" key="3">
    <source>
        <dbReference type="ARBA" id="ARBA00022475"/>
    </source>
</evidence>
<dbReference type="InterPro" id="IPR020846">
    <property type="entry name" value="MFS_dom"/>
</dbReference>
<accession>A0ABR5MFP2</accession>
<comment type="caution">
    <text evidence="9">The sequence shown here is derived from an EMBL/GenBank/DDBJ whole genome shotgun (WGS) entry which is preliminary data.</text>
</comment>
<feature type="transmembrane region" description="Helical" evidence="7">
    <location>
        <begin position="335"/>
        <end position="354"/>
    </location>
</feature>
<dbReference type="PRINTS" id="PR01036">
    <property type="entry name" value="TCRTETB"/>
</dbReference>
<dbReference type="EMBL" id="LGTK01000109">
    <property type="protein sequence ID" value="KPH69624.1"/>
    <property type="molecule type" value="Genomic_DNA"/>
</dbReference>
<evidence type="ECO:0000256" key="1">
    <source>
        <dbReference type="ARBA" id="ARBA00004651"/>
    </source>
</evidence>
<dbReference type="PANTHER" id="PTHR42718:SF24">
    <property type="entry name" value="MAJOR FACILITATOR SUPERFAMILY (MFS) PROFILE DOMAIN-CONTAINING PROTEIN"/>
    <property type="match status" value="1"/>
</dbReference>
<dbReference type="SUPFAM" id="SSF103473">
    <property type="entry name" value="MFS general substrate transporter"/>
    <property type="match status" value="2"/>
</dbReference>
<feature type="transmembrane region" description="Helical" evidence="7">
    <location>
        <begin position="112"/>
        <end position="133"/>
    </location>
</feature>
<keyword evidence="10" id="KW-1185">Reference proteome</keyword>
<keyword evidence="3" id="KW-1003">Cell membrane</keyword>